<evidence type="ECO:0000313" key="7">
    <source>
        <dbReference type="Proteomes" id="UP000757232"/>
    </source>
</evidence>
<dbReference type="InterPro" id="IPR050613">
    <property type="entry name" value="Sec_Metabolite_Reg"/>
</dbReference>
<dbReference type="AlphaFoldDB" id="A0A9Q5I0U0"/>
<dbReference type="GO" id="GO:0005634">
    <property type="term" value="C:nucleus"/>
    <property type="evidence" value="ECO:0007669"/>
    <property type="project" value="UniProtKB-SubCell"/>
</dbReference>
<dbReference type="InterPro" id="IPR007219">
    <property type="entry name" value="XnlR_reg_dom"/>
</dbReference>
<dbReference type="GO" id="GO:0006351">
    <property type="term" value="P:DNA-templated transcription"/>
    <property type="evidence" value="ECO:0007669"/>
    <property type="project" value="InterPro"/>
</dbReference>
<dbReference type="GO" id="GO:0003677">
    <property type="term" value="F:DNA binding"/>
    <property type="evidence" value="ECO:0007669"/>
    <property type="project" value="InterPro"/>
</dbReference>
<keyword evidence="2" id="KW-0479">Metal-binding</keyword>
<dbReference type="InterPro" id="IPR001138">
    <property type="entry name" value="Zn2Cys6_DnaBD"/>
</dbReference>
<comment type="caution">
    <text evidence="6">The sequence shown here is derived from an EMBL/GenBank/DDBJ whole genome shotgun (WGS) entry which is preliminary data.</text>
</comment>
<gene>
    <name evidence="6" type="ORF">A7U60_g3191</name>
</gene>
<dbReference type="CDD" id="cd12148">
    <property type="entry name" value="fungal_TF_MHR"/>
    <property type="match status" value="1"/>
</dbReference>
<dbReference type="GO" id="GO:0008270">
    <property type="term" value="F:zinc ion binding"/>
    <property type="evidence" value="ECO:0007669"/>
    <property type="project" value="InterPro"/>
</dbReference>
<dbReference type="Gene3D" id="4.10.240.10">
    <property type="entry name" value="Zn(2)-C6 fungal-type DNA-binding domain"/>
    <property type="match status" value="1"/>
</dbReference>
<evidence type="ECO:0000256" key="1">
    <source>
        <dbReference type="ARBA" id="ARBA00004123"/>
    </source>
</evidence>
<dbReference type="Pfam" id="PF04082">
    <property type="entry name" value="Fungal_trans"/>
    <property type="match status" value="1"/>
</dbReference>
<name>A0A9Q5I0U0_SANBA</name>
<feature type="region of interest" description="Disordered" evidence="4">
    <location>
        <begin position="803"/>
        <end position="847"/>
    </location>
</feature>
<dbReference type="CDD" id="cd00067">
    <property type="entry name" value="GAL4"/>
    <property type="match status" value="1"/>
</dbReference>
<proteinExistence type="predicted"/>
<dbReference type="PROSITE" id="PS50048">
    <property type="entry name" value="ZN2_CY6_FUNGAL_2"/>
    <property type="match status" value="1"/>
</dbReference>
<evidence type="ECO:0000256" key="2">
    <source>
        <dbReference type="ARBA" id="ARBA00022723"/>
    </source>
</evidence>
<evidence type="ECO:0000256" key="4">
    <source>
        <dbReference type="SAM" id="MobiDB-lite"/>
    </source>
</evidence>
<keyword evidence="7" id="KW-1185">Reference proteome</keyword>
<evidence type="ECO:0000313" key="6">
    <source>
        <dbReference type="EMBL" id="OCB89593.1"/>
    </source>
</evidence>
<evidence type="ECO:0000259" key="5">
    <source>
        <dbReference type="PROSITE" id="PS50048"/>
    </source>
</evidence>
<dbReference type="SUPFAM" id="SSF57701">
    <property type="entry name" value="Zn2/Cys6 DNA-binding domain"/>
    <property type="match status" value="1"/>
</dbReference>
<dbReference type="EMBL" id="LNZH02000152">
    <property type="protein sequence ID" value="OCB89593.1"/>
    <property type="molecule type" value="Genomic_DNA"/>
</dbReference>
<feature type="domain" description="Zn(2)-C6 fungal-type" evidence="5">
    <location>
        <begin position="40"/>
        <end position="69"/>
    </location>
</feature>
<protein>
    <recommendedName>
        <fullName evidence="5">Zn(2)-C6 fungal-type domain-containing protein</fullName>
    </recommendedName>
</protein>
<feature type="region of interest" description="Disordered" evidence="4">
    <location>
        <begin position="701"/>
        <end position="777"/>
    </location>
</feature>
<organism evidence="6 7">
    <name type="scientific">Sanghuangporus baumii</name>
    <name type="common">Phellinus baumii</name>
    <dbReference type="NCBI Taxonomy" id="108892"/>
    <lineage>
        <taxon>Eukaryota</taxon>
        <taxon>Fungi</taxon>
        <taxon>Dikarya</taxon>
        <taxon>Basidiomycota</taxon>
        <taxon>Agaricomycotina</taxon>
        <taxon>Agaricomycetes</taxon>
        <taxon>Hymenochaetales</taxon>
        <taxon>Hymenochaetaceae</taxon>
        <taxon>Sanghuangporus</taxon>
    </lineage>
</organism>
<dbReference type="SMART" id="SM00066">
    <property type="entry name" value="GAL4"/>
    <property type="match status" value="1"/>
</dbReference>
<dbReference type="Proteomes" id="UP000757232">
    <property type="component" value="Unassembled WGS sequence"/>
</dbReference>
<dbReference type="GO" id="GO:0000981">
    <property type="term" value="F:DNA-binding transcription factor activity, RNA polymerase II-specific"/>
    <property type="evidence" value="ECO:0007669"/>
    <property type="project" value="InterPro"/>
</dbReference>
<dbReference type="SMART" id="SM00906">
    <property type="entry name" value="Fungal_trans"/>
    <property type="match status" value="1"/>
</dbReference>
<accession>A0A9Q5I0U0</accession>
<sequence length="937" mass="103202">MQSAKDGDDGETYAKLKRQASARRARERELERKRARGEISCAECRRLKLKCNKKIPCNSCIRRGCHSICPNGLLTTGQGSRFVLANTDKLHGKLIQMSQRIRQLEDALQIAHSSVSGTPHPLLSDPLLAIKSGVDGLTNEDNEKEEAEVADEEEEMTTAFGTLTVADCGASRFVGRVAAETLLMNEPDNDGYEHSFMNAGPDSSLERKLPESLTHAAKGFPLSQVQLPKEELLALLVEHLPTYERATALAEAYLENICWLPRSIQRDQIMEDLLPMLYKGKSLDLSSRKDDMGKYDGKHKMHHLALALALFACGAAGDLTLPPSNSEGKTYHTLALAALNTHSVMSPGGASLETVQTITLIAQYDFFSGDKSTLEAGWKIVSFALIVAASIGLHRDPAHWNLEPRYIQRRRFVFWEIFCLDKYKSLGTGRPSIFRLQETDCEFPEDQDAFVDHHGNEQEGLTRWRHRFVRDVVGPISEHLCLTRPIKYSEILDFDRRIREFGDPPIPPNLTDSGPSAELRPRMWVMQKELTLLTIHKNFFARAMIKDPENPLRSPFAPSFLAAYACSIKLLRNVRMCFEHLPGILIRLWPIWTHCLTSGVVIGSVASNVNQLALANAAFHDLDLVVNLFREASSHPVARNGLPILYRLRERALTALQKKANETGVPPGMTIPKVEVDEIDELSILHGSARLVHRMNRTKAEVCGSGSPARRGSSDDASTPKSGATSNIDSSPSMPTSETSFSSQPRQQVALAGTSSVVKSDTSAAHPSQAQYSVPSTSTSFDQDIVSLFNMIYSPSNNISGSDATASPFEFNQKFPGPGPQSQTQPTGQQFPPAPHGPFDTSSSFVASSSPWVPEAAQLEAIISSTYGGLQGPFESVPNVTTAAPSYDMTWINDDGSNKAPEFSGDTAQFVEDWRSQAAIEGTYFLTEPEVDARMTF</sequence>
<keyword evidence="3" id="KW-0539">Nucleus</keyword>
<dbReference type="PROSITE" id="PS00463">
    <property type="entry name" value="ZN2_CY6_FUNGAL_1"/>
    <property type="match status" value="1"/>
</dbReference>
<dbReference type="PANTHER" id="PTHR31001">
    <property type="entry name" value="UNCHARACTERIZED TRANSCRIPTIONAL REGULATORY PROTEIN"/>
    <property type="match status" value="1"/>
</dbReference>
<reference evidence="6" key="1">
    <citation type="submission" date="2016-06" db="EMBL/GenBank/DDBJ databases">
        <title>Draft Genome sequence of the fungus Inonotus baumii.</title>
        <authorList>
            <person name="Zhu H."/>
            <person name="Lin W."/>
        </authorList>
    </citation>
    <scope>NUCLEOTIDE SEQUENCE</scope>
    <source>
        <strain evidence="6">821</strain>
    </source>
</reference>
<evidence type="ECO:0000256" key="3">
    <source>
        <dbReference type="ARBA" id="ARBA00023242"/>
    </source>
</evidence>
<dbReference type="OrthoDB" id="424974at2759"/>
<comment type="subcellular location">
    <subcellularLocation>
        <location evidence="1">Nucleus</location>
    </subcellularLocation>
</comment>
<feature type="region of interest" description="Disordered" evidence="4">
    <location>
        <begin position="1"/>
        <end position="29"/>
    </location>
</feature>
<feature type="compositionally biased region" description="Polar residues" evidence="4">
    <location>
        <begin position="715"/>
        <end position="777"/>
    </location>
</feature>
<dbReference type="PANTHER" id="PTHR31001:SF56">
    <property type="entry name" value="ZN(2)-C6 FUNGAL-TYPE DOMAIN-CONTAINING PROTEIN"/>
    <property type="match status" value="1"/>
</dbReference>
<dbReference type="InterPro" id="IPR036864">
    <property type="entry name" value="Zn2-C6_fun-type_DNA-bd_sf"/>
</dbReference>
<feature type="compositionally biased region" description="Low complexity" evidence="4">
    <location>
        <begin position="820"/>
        <end position="831"/>
    </location>
</feature>